<evidence type="ECO:0000313" key="1">
    <source>
        <dbReference type="EMBL" id="CAF5167414.1"/>
    </source>
</evidence>
<comment type="caution">
    <text evidence="1">The sequence shown here is derived from an EMBL/GenBank/DDBJ whole genome shotgun (WGS) entry which is preliminary data.</text>
</comment>
<proteinExistence type="predicted"/>
<dbReference type="Proteomes" id="UP000681967">
    <property type="component" value="Unassembled WGS sequence"/>
</dbReference>
<feature type="non-terminal residue" evidence="1">
    <location>
        <position position="1"/>
    </location>
</feature>
<gene>
    <name evidence="1" type="ORF">BYL167_LOCUS76304</name>
</gene>
<dbReference type="AlphaFoldDB" id="A0A8S3GMF6"/>
<accession>A0A8S3GMF6</accession>
<organism evidence="1 2">
    <name type="scientific">Rotaria magnacalcarata</name>
    <dbReference type="NCBI Taxonomy" id="392030"/>
    <lineage>
        <taxon>Eukaryota</taxon>
        <taxon>Metazoa</taxon>
        <taxon>Spiralia</taxon>
        <taxon>Gnathifera</taxon>
        <taxon>Rotifera</taxon>
        <taxon>Eurotatoria</taxon>
        <taxon>Bdelloidea</taxon>
        <taxon>Philodinida</taxon>
        <taxon>Philodinidae</taxon>
        <taxon>Rotaria</taxon>
    </lineage>
</organism>
<protein>
    <submittedName>
        <fullName evidence="1">Uncharacterized protein</fullName>
    </submittedName>
</protein>
<evidence type="ECO:0000313" key="2">
    <source>
        <dbReference type="Proteomes" id="UP000681967"/>
    </source>
</evidence>
<sequence>MAQFVLVNVVVAVLMKKLDESNQMMADDAEDDEDIERHLTAVASEQNFSKKLLLNNKDPVFVDYSYIPSFPCKRRLSLPANFTFHSMISAEKRS</sequence>
<reference evidence="1" key="1">
    <citation type="submission" date="2021-02" db="EMBL/GenBank/DDBJ databases">
        <authorList>
            <person name="Nowell W R."/>
        </authorList>
    </citation>
    <scope>NUCLEOTIDE SEQUENCE</scope>
</reference>
<name>A0A8S3GMF6_9BILA</name>
<dbReference type="EMBL" id="CAJOBH010274890">
    <property type="protein sequence ID" value="CAF5167414.1"/>
    <property type="molecule type" value="Genomic_DNA"/>
</dbReference>